<feature type="region of interest" description="Disordered" evidence="1">
    <location>
        <begin position="114"/>
        <end position="168"/>
    </location>
</feature>
<feature type="domain" description="Tr-type G" evidence="3">
    <location>
        <begin position="3239"/>
        <end position="3420"/>
    </location>
</feature>
<evidence type="ECO:0000256" key="1">
    <source>
        <dbReference type="SAM" id="MobiDB-lite"/>
    </source>
</evidence>
<dbReference type="InterPro" id="IPR005225">
    <property type="entry name" value="Small_GTP-bd"/>
</dbReference>
<evidence type="ECO:0000259" key="3">
    <source>
        <dbReference type="PROSITE" id="PS51722"/>
    </source>
</evidence>
<dbReference type="NCBIfam" id="TIGR00231">
    <property type="entry name" value="small_GTP"/>
    <property type="match status" value="1"/>
</dbReference>
<dbReference type="GO" id="GO:0003924">
    <property type="term" value="F:GTPase activity"/>
    <property type="evidence" value="ECO:0007669"/>
    <property type="project" value="InterPro"/>
</dbReference>
<dbReference type="GO" id="GO:0016020">
    <property type="term" value="C:membrane"/>
    <property type="evidence" value="ECO:0007669"/>
    <property type="project" value="InterPro"/>
</dbReference>
<dbReference type="InterPro" id="IPR027417">
    <property type="entry name" value="P-loop_NTPase"/>
</dbReference>
<dbReference type="PRINTS" id="PR00315">
    <property type="entry name" value="ELONGATNFCT"/>
</dbReference>
<feature type="compositionally biased region" description="Basic residues" evidence="1">
    <location>
        <begin position="1259"/>
        <end position="1269"/>
    </location>
</feature>
<feature type="region of interest" description="Disordered" evidence="1">
    <location>
        <begin position="552"/>
        <end position="604"/>
    </location>
</feature>
<dbReference type="InterPro" id="IPR056779">
    <property type="entry name" value="Csf1_C"/>
</dbReference>
<comment type="caution">
    <text evidence="4">The sequence shown here is derived from an EMBL/GenBank/DDBJ whole genome shotgun (WGS) entry which is preliminary data.</text>
</comment>
<dbReference type="PANTHER" id="PTHR32085:SF3">
    <property type="entry name" value="PROTEIN CSF1"/>
    <property type="match status" value="1"/>
</dbReference>
<feature type="region of interest" description="Disordered" evidence="1">
    <location>
        <begin position="1209"/>
        <end position="1294"/>
    </location>
</feature>
<feature type="compositionally biased region" description="Basic and acidic residues" evidence="1">
    <location>
        <begin position="552"/>
        <end position="571"/>
    </location>
</feature>
<dbReference type="SUPFAM" id="SSF52540">
    <property type="entry name" value="P-loop containing nucleoside triphosphate hydrolases"/>
    <property type="match status" value="1"/>
</dbReference>
<dbReference type="InterPro" id="IPR029636">
    <property type="entry name" value="Csf1"/>
</dbReference>
<dbReference type="Proteomes" id="UP000270230">
    <property type="component" value="Unassembled WGS sequence"/>
</dbReference>
<feature type="compositionally biased region" description="Acidic residues" evidence="1">
    <location>
        <begin position="1340"/>
        <end position="1349"/>
    </location>
</feature>
<keyword evidence="2" id="KW-1133">Transmembrane helix</keyword>
<organism evidence="4 5">
    <name type="scientific">Hortaea werneckii</name>
    <name type="common">Black yeast</name>
    <name type="synonym">Cladosporium werneckii</name>
    <dbReference type="NCBI Taxonomy" id="91943"/>
    <lineage>
        <taxon>Eukaryota</taxon>
        <taxon>Fungi</taxon>
        <taxon>Dikarya</taxon>
        <taxon>Ascomycota</taxon>
        <taxon>Pezizomycotina</taxon>
        <taxon>Dothideomycetes</taxon>
        <taxon>Dothideomycetidae</taxon>
        <taxon>Mycosphaerellales</taxon>
        <taxon>Teratosphaeriaceae</taxon>
        <taxon>Hortaea</taxon>
    </lineage>
</organism>
<dbReference type="VEuPathDB" id="FungiDB:BTJ68_03110"/>
<gene>
    <name evidence="4" type="ORF">D0865_00826</name>
</gene>
<dbReference type="InterPro" id="IPR000795">
    <property type="entry name" value="T_Tr_GTP-bd_dom"/>
</dbReference>
<evidence type="ECO:0000313" key="4">
    <source>
        <dbReference type="EMBL" id="RMY61747.1"/>
    </source>
</evidence>
<feature type="compositionally biased region" description="Basic and acidic residues" evidence="1">
    <location>
        <begin position="227"/>
        <end position="247"/>
    </location>
</feature>
<feature type="region of interest" description="Disordered" evidence="1">
    <location>
        <begin position="201"/>
        <end position="254"/>
    </location>
</feature>
<dbReference type="FunFam" id="3.40.50.300:FF:000058">
    <property type="entry name" value="Translation elongation factor 2"/>
    <property type="match status" value="1"/>
</dbReference>
<reference evidence="4 5" key="1">
    <citation type="journal article" date="2018" name="BMC Genomics">
        <title>Genomic evidence for intraspecific hybridization in a clonal and extremely halotolerant yeast.</title>
        <authorList>
            <person name="Gostincar C."/>
            <person name="Stajich J.E."/>
            <person name="Zupancic J."/>
            <person name="Zalar P."/>
            <person name="Gunde-Cimerman N."/>
        </authorList>
    </citation>
    <scope>NUCLEOTIDE SEQUENCE [LARGE SCALE GENOMIC DNA]</scope>
    <source>
        <strain evidence="4 5">EXF-151</strain>
    </source>
</reference>
<protein>
    <recommendedName>
        <fullName evidence="3">Tr-type G domain-containing protein</fullName>
    </recommendedName>
</protein>
<dbReference type="Pfam" id="PF21678">
    <property type="entry name" value="Csf1_N"/>
    <property type="match status" value="2"/>
</dbReference>
<feature type="compositionally biased region" description="Low complexity" evidence="1">
    <location>
        <begin position="1326"/>
        <end position="1339"/>
    </location>
</feature>
<feature type="region of interest" description="Disordered" evidence="1">
    <location>
        <begin position="2552"/>
        <end position="2575"/>
    </location>
</feature>
<dbReference type="InterPro" id="IPR031157">
    <property type="entry name" value="G_TR_CS"/>
</dbReference>
<dbReference type="EMBL" id="QWIN01000027">
    <property type="protein sequence ID" value="RMY61747.1"/>
    <property type="molecule type" value="Genomic_DNA"/>
</dbReference>
<dbReference type="OrthoDB" id="10051416at2759"/>
<dbReference type="InterPro" id="IPR048636">
    <property type="entry name" value="Csf1_N"/>
</dbReference>
<accession>A0A3M7DCE5</accession>
<dbReference type="Gene3D" id="3.40.50.300">
    <property type="entry name" value="P-loop containing nucleotide triphosphate hydrolases"/>
    <property type="match status" value="1"/>
</dbReference>
<feature type="compositionally biased region" description="Basic and acidic residues" evidence="1">
    <location>
        <begin position="157"/>
        <end position="168"/>
    </location>
</feature>
<sequence length="3420" mass="380018">MPNPLTASPLGYSGGFNWVYLVEVLVCGILALFFLFYFNRLFATVISYAIRAWTWHKYRAYIDISALQISLLGGRIFFKGIRYHAHNVTVLVHDGHITWRYWIRSVQEAEIFEGEDEEAHTRKERSSSGSRPRSKSTNDSSPSDGDEKTQKRSKSPSKAEKAGGKKKELPCRISVKVSGVEAFIYNRSPAYDMIIEAAQNRANAQREAQHRGQRSPDGTSSPSSSSQEREKKDNVAGEKLQPRDTSDSRTQNAYQKPEIPSWLRILPIRIECKRAAAAVGNEHTTSVVTAKLERAGGTIDAAQAGSLDIFKLLFNFDFEKVNVQMKPNRDFKQLQLDYAKKVLREKELEEPQKPYFGRKMVHSVGRGWHKFTGSFHQRKSPTGSLRTASMKSVENEATALQDQLPGQPQWYGLARYLESRENNEHDEWHNVEYAKSSTLVDCPKVHFGFYWDIPGKVQDGNGESDTLLSAEYAEDINGTKPPDYGLEFGVHGGVVVYGPWADRQRMNLQQVFFPPACIDATPAEPLKPGDTRVSTIFKIFVSVDDDVVLRIPTREPSKDDQWKGRADKSHQDQAPGNSRKGGKSSKKRKRKRERKGKQGPSGIDSRPYGWLDVTIKADTTVNYVMDMFARQVGFKNYLDLDVKGTEMTSSVNHGLLWRAGPLTLGADLSYPLGWNELKRWPFNIVCDDLQLFILRDHLFLMTDITNDWSAGPPPEFWTFVPYFYDLDITFNNFCMYINVNDANIINDPADFDKNDFLTLEGSSLHGLIHIPLNQYRPKRNEVSFEVLALDMKMRMLSPSRNPLQTMIKDKQVATLPRLTLKGSFDQNTEEKPGLTDVLRFDIVGTGLDLKAYGQLVRQFINVKENYFGDYMHFKTLEEFQCAGESLEESNAKTATVPHPTAVNEMDVILCIVAEDATIMFPTNLYDGSEYVRAELPLANLDLRIPSYYLDMGLNLSPITFLSGSTSGDDDSPIESASSTQICIGHVDLYGHRAFGWQPTEPSYSNMWDIGVGAITGECTSAFAHDLVLALRTFAFAFQDGENALPVVSPNLYNDVTFVQVRTDIIKTWLHVGKDALLFSAEPISIDTSDWAGHSFSQRITVLAPLITFACVDAKSASRNRSSKSTKSQAHTFAFLQTGASVDVVIRKKDFENERRKQQAHIRQSDRRTGRFPFLLYGPQDLPEDYTEEGDVQPPAIAYPFFPYPITSAGKPVSRPRSIKSVRSFASGRSSGSQRSSSSISTSIRMSSGAPKAHQPMFRSIRRQASRRSSHSGTSNDSSDNDRPEDERSKACLPPSSMAFSSSFAEPYFPLDLVEPDESNVPSFQTDDSSSSSSDSSSVSEEIDDPELSQDAEHTSVMIKIEPGIRAYVEPRMASMTSKLIGKLLPKTPEDVMDAFQLNVMTTIAAHQQARNGEASILEIQAMLPSASIRVANPISGKDERDQLDLSVQGLDQMVRIRNIPSGQTTKQTVALRTMNERVEATLGSREQLAANRPAVKARIDDILVWVAVAHVQSIHVSVRDTEVVALSSEAAYLAQLALRLAPLVDDMSSQLSAVLDKDRKKLLLLIYTLTEHSEGIGDPSFVSRMTYILRAFPDHFRNQESWKVLSRFRYVLRNLPQKVLDELMSRYNAGDFECPHDAPTKVLDTWAQWRNWDVPNVNQTLAFRLLFSQVEAKPLEEPEVQPLALTARSETVRVAIEGKGKANDILVEEASLGVDRTPPTTPTGLMLVEENTRTKTALQLHTSTIGFNFNWELLGLLESMLPYKDDFEQLARSHPTQPSRTATEVIGDELSRHDFHIVFGTDNGTLSLETINLRHLGRAEGMKMSLIGTTRANEKYGQCASALVNVNRAVTELHSTTACIWQTLLTSPSLYIDHLQPIVDGTVPPAVVVAGAYDELDIMVKEQLPGILHLVDNILMDEVAKVMHLVKALQQDPAPAKQENAEESSIADQHIQLELAMLAGTLHLEVSLLQSLSYRCDGKSASFRLAPNFHGEKAFGVDFDIGKQDHGFVNLSRNERHRQGILQLPPINGHVSFTSSANETVLSVATTVQQVQIDAAAIQGVISVINKPELQHVFSEVKHTTEDVKQHLCDLELKPQDGQKTSTAAKKIFFDVRFALLGVRFAASTPRVRGRSTAEVEFGIGPLHATASNRTGSTDTNQLIPEVRAQIQDIGARLWIEDKGKHIPCGNATLSLKLHFGSHLEDSGAVARDLQIISETVDINVYPETASTIVDVINHLQDRLRDLDMSREVDYLRRLRDSRKHRVIKRIKGKKEEEGEGAAAFTAADLLSVKTTLILNDIQASWLVSDRFAASKGSKVEDAVLTLSSIEFTTRGGREARLTLKQVLLQLAKKEISKKRRALNSALLPEVGFSVAYWTEGKDRSLAFRATGQALDLRLESRFIVPVKGLQNSIEHAVETFKTGTSNWRNTPTSSGAPRANIVAAKRLAAVLVEADFAGAQMYLQGGSSGKQSIGSYAASSQRHGTQHGRYGQFANDDAPMSFTLRAPGIATKVEYNSNDRQPSLHGELRIDASTNTLKPNVVPLIIEVSRSVKEVMQDSDSGQSQAKPKPPSPDRKPAQKYFEEDSLVAANPTKLFGRTKVDLGLRICRQEFGLSCQPIARVDAVASLDDLYFTINTIDSDEYGHFFAMSAVLSRVKTQVKHAYSREPTFSFDMESVVLSAMNSKHLSGVSGISAILKINPTHLIINAKQLQDVLLFREIWLPPEIRNAQSSTAPAQPTSTRPDDFVVQKYQTVAAAAAFPWNATVSVAKLSVELDLGQTIGKTSFAISNFWASQQKTSSWEQNLCIGLDEMDVTSVGRMSGFIRLAGLGVRTSIRWPEDTRTDGKRPLIQASIGFQKLRSKAAFDYQAFAFGDIEGFDFLMYNVRESGPASDRDRLIAVLDCGKAFVFCTSTSPAQAVGLYQAFDRLIQDKQTAYMQSLRDIEKHMRRESTVMPTRFGPQLPSMPARKPAEKRTGISLHTDVVLTLGAVSFGVYPSTFNDTQILKTEANNIQTRFAVGLQQEKIHSGLGLTLGQLQVALATVKRPTVAPRALEVSVDEVLSNATNAKGGTILRVPKVVASMQTWQGQENNNVDFIFKSLFEGKIDVGWNLSRINFIKGMWTTHSRSLASRLGKSLPESAVKITASEEQEGSKKDSQEKITAEVNLPQSKYEYRALEPPIIETPQLRDMGEATPPLEWVGLHRDRLPNVTHQIIIVSLLEVAKEVEDAFTVEEIRDLMDNPANIRNMCVIAHVDHGKSTLTDSLVQRAGIISAKNAGSARFTDTRPDEQERGVTIKSTAISLYGELAEKEDIKDIPVKTDKNEFLVNLIDSPGHVDFSSEVTAALRVTDGALVVVDTIEGVCVQTETVLRQALGERIKPVVVINKVDRALLELQLTKEDLFQNFSRVIESVNVVIATYYDKVL</sequence>
<dbReference type="GO" id="GO:0006113">
    <property type="term" value="P:fermentation"/>
    <property type="evidence" value="ECO:0007669"/>
    <property type="project" value="InterPro"/>
</dbReference>
<keyword evidence="2" id="KW-0472">Membrane</keyword>
<keyword evidence="2" id="KW-0812">Transmembrane</keyword>
<dbReference type="PROSITE" id="PS00301">
    <property type="entry name" value="G_TR_1"/>
    <property type="match status" value="1"/>
</dbReference>
<feature type="compositionally biased region" description="Basic and acidic residues" evidence="1">
    <location>
        <begin position="1279"/>
        <end position="1289"/>
    </location>
</feature>
<dbReference type="PANTHER" id="PTHR32085">
    <property type="entry name" value="PROTEIN CSF1"/>
    <property type="match status" value="1"/>
</dbReference>
<feature type="region of interest" description="Disordered" evidence="1">
    <location>
        <begin position="1314"/>
        <end position="1356"/>
    </location>
</feature>
<feature type="compositionally biased region" description="Basic residues" evidence="1">
    <location>
        <begin position="580"/>
        <end position="597"/>
    </location>
</feature>
<feature type="non-terminal residue" evidence="4">
    <location>
        <position position="3420"/>
    </location>
</feature>
<dbReference type="GO" id="GO:0005525">
    <property type="term" value="F:GTP binding"/>
    <property type="evidence" value="ECO:0007669"/>
    <property type="project" value="InterPro"/>
</dbReference>
<feature type="transmembrane region" description="Helical" evidence="2">
    <location>
        <begin position="60"/>
        <end position="78"/>
    </location>
</feature>
<evidence type="ECO:0000256" key="2">
    <source>
        <dbReference type="SAM" id="Phobius"/>
    </source>
</evidence>
<name>A0A3M7DCE5_HORWE</name>
<proteinExistence type="predicted"/>
<feature type="compositionally biased region" description="Low complexity" evidence="1">
    <location>
        <begin position="1220"/>
        <end position="1248"/>
    </location>
</feature>
<feature type="transmembrane region" description="Helical" evidence="2">
    <location>
        <begin position="20"/>
        <end position="39"/>
    </location>
</feature>
<dbReference type="CDD" id="cd01885">
    <property type="entry name" value="EF2"/>
    <property type="match status" value="1"/>
</dbReference>
<evidence type="ECO:0000313" key="5">
    <source>
        <dbReference type="Proteomes" id="UP000270230"/>
    </source>
</evidence>
<dbReference type="PROSITE" id="PS51722">
    <property type="entry name" value="G_TR_2"/>
    <property type="match status" value="1"/>
</dbReference>
<dbReference type="Pfam" id="PF00009">
    <property type="entry name" value="GTP_EFTU"/>
    <property type="match status" value="1"/>
</dbReference>
<dbReference type="Pfam" id="PF25038">
    <property type="entry name" value="Csf1_C"/>
    <property type="match status" value="1"/>
</dbReference>